<feature type="compositionally biased region" description="Low complexity" evidence="1">
    <location>
        <begin position="81"/>
        <end position="91"/>
    </location>
</feature>
<dbReference type="EMBL" id="LK032262">
    <property type="protein sequence ID" value="CDY30858.1"/>
    <property type="molecule type" value="Genomic_DNA"/>
</dbReference>
<dbReference type="AlphaFoldDB" id="A0A078H1Z6"/>
<dbReference type="PaxDb" id="3708-A0A078H1Z6"/>
<sequence length="123" mass="12997">MNPFGSFTKERRNGPKAPDTVSFPLKERNLRMVAVSTTSPAAAIPNSPLAALQSPSYPPPPARPSTLRMVAVSPSPAIPNSPLSALPKQSPSSPPPNLPPSTLFLMTITFVGLVLARLQSRSD</sequence>
<protein>
    <submittedName>
        <fullName evidence="2">BnaC04g27130D protein</fullName>
    </submittedName>
</protein>
<dbReference type="Proteomes" id="UP000028999">
    <property type="component" value="Unassembled WGS sequence"/>
</dbReference>
<reference evidence="2 3" key="1">
    <citation type="journal article" date="2014" name="Science">
        <title>Plant genetics. Early allopolyploid evolution in the post-Neolithic Brassica napus oilseed genome.</title>
        <authorList>
            <person name="Chalhoub B."/>
            <person name="Denoeud F."/>
            <person name="Liu S."/>
            <person name="Parkin I.A."/>
            <person name="Tang H."/>
            <person name="Wang X."/>
            <person name="Chiquet J."/>
            <person name="Belcram H."/>
            <person name="Tong C."/>
            <person name="Samans B."/>
            <person name="Correa M."/>
            <person name="Da Silva C."/>
            <person name="Just J."/>
            <person name="Falentin C."/>
            <person name="Koh C.S."/>
            <person name="Le Clainche I."/>
            <person name="Bernard M."/>
            <person name="Bento P."/>
            <person name="Noel B."/>
            <person name="Labadie K."/>
            <person name="Alberti A."/>
            <person name="Charles M."/>
            <person name="Arnaud D."/>
            <person name="Guo H."/>
            <person name="Daviaud C."/>
            <person name="Alamery S."/>
            <person name="Jabbari K."/>
            <person name="Zhao M."/>
            <person name="Edger P.P."/>
            <person name="Chelaifa H."/>
            <person name="Tack D."/>
            <person name="Lassalle G."/>
            <person name="Mestiri I."/>
            <person name="Schnel N."/>
            <person name="Le Paslier M.C."/>
            <person name="Fan G."/>
            <person name="Renault V."/>
            <person name="Bayer P.E."/>
            <person name="Golicz A.A."/>
            <person name="Manoli S."/>
            <person name="Lee T.H."/>
            <person name="Thi V.H."/>
            <person name="Chalabi S."/>
            <person name="Hu Q."/>
            <person name="Fan C."/>
            <person name="Tollenaere R."/>
            <person name="Lu Y."/>
            <person name="Battail C."/>
            <person name="Shen J."/>
            <person name="Sidebottom C.H."/>
            <person name="Wang X."/>
            <person name="Canaguier A."/>
            <person name="Chauveau A."/>
            <person name="Berard A."/>
            <person name="Deniot G."/>
            <person name="Guan M."/>
            <person name="Liu Z."/>
            <person name="Sun F."/>
            <person name="Lim Y.P."/>
            <person name="Lyons E."/>
            <person name="Town C.D."/>
            <person name="Bancroft I."/>
            <person name="Wang X."/>
            <person name="Meng J."/>
            <person name="Ma J."/>
            <person name="Pires J.C."/>
            <person name="King G.J."/>
            <person name="Brunel D."/>
            <person name="Delourme R."/>
            <person name="Renard M."/>
            <person name="Aury J.M."/>
            <person name="Adams K.L."/>
            <person name="Batley J."/>
            <person name="Snowdon R.J."/>
            <person name="Tost J."/>
            <person name="Edwards D."/>
            <person name="Zhou Y."/>
            <person name="Hua W."/>
            <person name="Sharpe A.G."/>
            <person name="Paterson A.H."/>
            <person name="Guan C."/>
            <person name="Wincker P."/>
        </authorList>
    </citation>
    <scope>NUCLEOTIDE SEQUENCE [LARGE SCALE GENOMIC DNA]</scope>
    <source>
        <strain evidence="3">cv. Darmor-bzh</strain>
    </source>
</reference>
<accession>A0A078H1Z6</accession>
<feature type="region of interest" description="Disordered" evidence="1">
    <location>
        <begin position="72"/>
        <end position="99"/>
    </location>
</feature>
<dbReference type="Gramene" id="CDY30858">
    <property type="protein sequence ID" value="CDY30858"/>
    <property type="gene ID" value="GSBRNA2T00046334001"/>
</dbReference>
<evidence type="ECO:0000313" key="2">
    <source>
        <dbReference type="EMBL" id="CDY30858.1"/>
    </source>
</evidence>
<evidence type="ECO:0000313" key="3">
    <source>
        <dbReference type="Proteomes" id="UP000028999"/>
    </source>
</evidence>
<proteinExistence type="predicted"/>
<gene>
    <name evidence="2" type="primary">BnaC04g27130D</name>
    <name evidence="2" type="ORF">GSBRNA2T00046334001</name>
</gene>
<feature type="region of interest" description="Disordered" evidence="1">
    <location>
        <begin position="45"/>
        <end position="64"/>
    </location>
</feature>
<name>A0A078H1Z6_BRANA</name>
<evidence type="ECO:0000256" key="1">
    <source>
        <dbReference type="SAM" id="MobiDB-lite"/>
    </source>
</evidence>
<organism evidence="2 3">
    <name type="scientific">Brassica napus</name>
    <name type="common">Rape</name>
    <dbReference type="NCBI Taxonomy" id="3708"/>
    <lineage>
        <taxon>Eukaryota</taxon>
        <taxon>Viridiplantae</taxon>
        <taxon>Streptophyta</taxon>
        <taxon>Embryophyta</taxon>
        <taxon>Tracheophyta</taxon>
        <taxon>Spermatophyta</taxon>
        <taxon>Magnoliopsida</taxon>
        <taxon>eudicotyledons</taxon>
        <taxon>Gunneridae</taxon>
        <taxon>Pentapetalae</taxon>
        <taxon>rosids</taxon>
        <taxon>malvids</taxon>
        <taxon>Brassicales</taxon>
        <taxon>Brassicaceae</taxon>
        <taxon>Brassiceae</taxon>
        <taxon>Brassica</taxon>
    </lineage>
</organism>
<feature type="region of interest" description="Disordered" evidence="1">
    <location>
        <begin position="1"/>
        <end position="24"/>
    </location>
</feature>
<keyword evidence="3" id="KW-1185">Reference proteome</keyword>